<protein>
    <submittedName>
        <fullName evidence="1">Uncharacterized protein</fullName>
    </submittedName>
</protein>
<organism evidence="1 2">
    <name type="scientific">Streptomyces clavuligerus</name>
    <dbReference type="NCBI Taxonomy" id="1901"/>
    <lineage>
        <taxon>Bacteria</taxon>
        <taxon>Bacillati</taxon>
        <taxon>Actinomycetota</taxon>
        <taxon>Actinomycetes</taxon>
        <taxon>Kitasatosporales</taxon>
        <taxon>Streptomycetaceae</taxon>
        <taxon>Streptomyces</taxon>
    </lineage>
</organism>
<gene>
    <name evidence="1" type="ORF">SCLAV_3555</name>
</gene>
<dbReference type="AlphaFoldDB" id="B5GWD6"/>
<evidence type="ECO:0000313" key="2">
    <source>
        <dbReference type="Proteomes" id="UP000002357"/>
    </source>
</evidence>
<dbReference type="OrthoDB" id="4272102at2"/>
<dbReference type="Proteomes" id="UP000002357">
    <property type="component" value="Chromosome"/>
</dbReference>
<accession>B5GWD6</accession>
<keyword evidence="2" id="KW-1185">Reference proteome</keyword>
<reference evidence="1 2" key="1">
    <citation type="journal article" date="2010" name="Genome Biol. Evol.">
        <title>The sequence of a 1.8-mb bacterial linear plasmid reveals a rich evolutionary reservoir of secondary metabolic pathways.</title>
        <authorList>
            <person name="Medema M.H."/>
            <person name="Trefzer A."/>
            <person name="Kovalchuk A."/>
            <person name="van den Berg M."/>
            <person name="Mueller U."/>
            <person name="Heijne W."/>
            <person name="Wu L."/>
            <person name="Alam M.T."/>
            <person name="Ronning C.M."/>
            <person name="Nierman W.C."/>
            <person name="Bovenberg R.A.L."/>
            <person name="Breitling R."/>
            <person name="Takano E."/>
        </authorList>
    </citation>
    <scope>NUCLEOTIDE SEQUENCE [LARGE SCALE GENOMIC DNA]</scope>
    <source>
        <strain evidence="2">ATCC 27064 / DSM 738 / JCM 4710 / NBRC 13307 / NCIMB 12785 / NRRL 3585 / VKM Ac-602</strain>
    </source>
</reference>
<dbReference type="EMBL" id="CM000913">
    <property type="protein sequence ID" value="EFG08627.1"/>
    <property type="molecule type" value="Genomic_DNA"/>
</dbReference>
<proteinExistence type="predicted"/>
<name>B5GWD6_STRCL</name>
<evidence type="ECO:0000313" key="1">
    <source>
        <dbReference type="EMBL" id="EFG08627.1"/>
    </source>
</evidence>
<sequence>MADPGPAAPGGGCCVFSETVHTARLDPWTGRPAAGCPWRRVSPWLRGLPPYPAATAANPRIVRDSSAADAGFRHPGEVIFASTAENTLRATLNASCSLVSLAVQSLRSM</sequence>